<evidence type="ECO:0000256" key="7">
    <source>
        <dbReference type="ARBA" id="ARBA00023235"/>
    </source>
</evidence>
<keyword evidence="15" id="KW-1185">Reference proteome</keyword>
<evidence type="ECO:0000256" key="4">
    <source>
        <dbReference type="ARBA" id="ARBA00022562"/>
    </source>
</evidence>
<comment type="function">
    <text evidence="8">Peptidyl-prolyl cis/trans isomerase (PPIase) that acts as a key virulence factor by promoting host leukocyte transformation. Binds to and isomerizes specific phosphorylated Ser/Thr-Pro (pSer/Thr-Pro) motifs in a subset of proteins, resulting in conformational changes in the proteins. Promotes host leukocyte transformation by binding to phosphorylated host FBXW7, disrupting dimerization and promoting FBXW7 autoubiquitination and subsequent degradation. Degradation of host FBXW7, leads to stabilization of JUN, which promotes cell transformation.</text>
</comment>
<sequence>MTTEQLSLPPGWVARESSSHPGSIYFFNEFSRTSRWEKPTAEDAALPTQVRASHILYKHTGSRNPVSRRTNERISRTPEEAIAGLESIQAKLAEDPSKFEDIAQAESDDSSFKRGGDLGKFGRGMMQKPFEDAAFHLAVNEISGIIQSDSGFHIIKRTA</sequence>
<dbReference type="GO" id="GO:0080090">
    <property type="term" value="P:regulation of primary metabolic process"/>
    <property type="evidence" value="ECO:0007669"/>
    <property type="project" value="UniProtKB-ARBA"/>
</dbReference>
<dbReference type="AlphaFoldDB" id="A0A2R5FZ84"/>
<dbReference type="GO" id="GO:0030430">
    <property type="term" value="C:host cell cytoplasm"/>
    <property type="evidence" value="ECO:0007669"/>
    <property type="project" value="UniProtKB-SubCell"/>
</dbReference>
<dbReference type="InterPro" id="IPR051370">
    <property type="entry name" value="PPIase_Pin1"/>
</dbReference>
<dbReference type="Gene3D" id="3.10.50.40">
    <property type="match status" value="1"/>
</dbReference>
<dbReference type="InterPro" id="IPR000297">
    <property type="entry name" value="PPIase_PpiC"/>
</dbReference>
<evidence type="ECO:0000256" key="8">
    <source>
        <dbReference type="ARBA" id="ARBA00054022"/>
    </source>
</evidence>
<comment type="caution">
    <text evidence="14">The sequence shown here is derived from an EMBL/GenBank/DDBJ whole genome shotgun (WGS) entry which is preliminary data.</text>
</comment>
<dbReference type="CDD" id="cd00201">
    <property type="entry name" value="WW"/>
    <property type="match status" value="1"/>
</dbReference>
<dbReference type="FunFam" id="3.10.50.40:FF:000010">
    <property type="entry name" value="Peptidyl-prolyl cis-trans isomerase Pin1"/>
    <property type="match status" value="1"/>
</dbReference>
<dbReference type="OrthoDB" id="2530521at2759"/>
<gene>
    <name evidence="14" type="ORF">FCC1311_002582</name>
</gene>
<dbReference type="EC" id="5.2.1.8" evidence="11"/>
<comment type="catalytic activity">
    <reaction evidence="1 11">
        <text>[protein]-peptidylproline (omega=180) = [protein]-peptidylproline (omega=0)</text>
        <dbReference type="Rhea" id="RHEA:16237"/>
        <dbReference type="Rhea" id="RHEA-COMP:10747"/>
        <dbReference type="Rhea" id="RHEA-COMP:10748"/>
        <dbReference type="ChEBI" id="CHEBI:83833"/>
        <dbReference type="ChEBI" id="CHEBI:83834"/>
        <dbReference type="EC" id="5.2.1.8"/>
    </reaction>
</comment>
<dbReference type="Gene3D" id="2.20.70.10">
    <property type="match status" value="1"/>
</dbReference>
<protein>
    <recommendedName>
        <fullName evidence="11">Peptidyl-prolyl cis-trans isomerase</fullName>
        <ecNumber evidence="11">5.2.1.8</ecNumber>
    </recommendedName>
</protein>
<evidence type="ECO:0000256" key="3">
    <source>
        <dbReference type="ARBA" id="ARBA00004192"/>
    </source>
</evidence>
<feature type="domain" description="PpiC" evidence="13">
    <location>
        <begin position="47"/>
        <end position="159"/>
    </location>
</feature>
<dbReference type="SMART" id="SM00456">
    <property type="entry name" value="WW"/>
    <property type="match status" value="1"/>
</dbReference>
<dbReference type="GO" id="GO:0060255">
    <property type="term" value="P:regulation of macromolecule metabolic process"/>
    <property type="evidence" value="ECO:0007669"/>
    <property type="project" value="UniProtKB-ARBA"/>
</dbReference>
<dbReference type="InterPro" id="IPR001202">
    <property type="entry name" value="WW_dom"/>
</dbReference>
<keyword evidence="7 10" id="KW-0413">Isomerase</keyword>
<organism evidence="14 15">
    <name type="scientific">Hondaea fermentalgiana</name>
    <dbReference type="NCBI Taxonomy" id="2315210"/>
    <lineage>
        <taxon>Eukaryota</taxon>
        <taxon>Sar</taxon>
        <taxon>Stramenopiles</taxon>
        <taxon>Bigyra</taxon>
        <taxon>Labyrinthulomycetes</taxon>
        <taxon>Thraustochytrida</taxon>
        <taxon>Thraustochytriidae</taxon>
        <taxon>Hondaea</taxon>
    </lineage>
</organism>
<proteinExistence type="predicted"/>
<dbReference type="Pfam" id="PF00397">
    <property type="entry name" value="WW"/>
    <property type="match status" value="1"/>
</dbReference>
<evidence type="ECO:0000313" key="14">
    <source>
        <dbReference type="EMBL" id="GBG24040.1"/>
    </source>
</evidence>
<dbReference type="EMBL" id="BEYU01000003">
    <property type="protein sequence ID" value="GBG24040.1"/>
    <property type="molecule type" value="Genomic_DNA"/>
</dbReference>
<reference evidence="14 15" key="1">
    <citation type="submission" date="2017-12" db="EMBL/GenBank/DDBJ databases">
        <title>Sequencing, de novo assembly and annotation of complete genome of a new Thraustochytrid species, strain FCC1311.</title>
        <authorList>
            <person name="Sedici K."/>
            <person name="Godart F."/>
            <person name="Aiese Cigliano R."/>
            <person name="Sanseverino W."/>
            <person name="Barakat M."/>
            <person name="Ortet P."/>
            <person name="Marechal E."/>
            <person name="Cagnac O."/>
            <person name="Amato A."/>
        </authorList>
    </citation>
    <scope>NUCLEOTIDE SEQUENCE [LARGE SCALE GENOMIC DNA]</scope>
</reference>
<evidence type="ECO:0000313" key="15">
    <source>
        <dbReference type="Proteomes" id="UP000241890"/>
    </source>
</evidence>
<evidence type="ECO:0000256" key="1">
    <source>
        <dbReference type="ARBA" id="ARBA00000971"/>
    </source>
</evidence>
<comment type="subunit">
    <text evidence="9">Interacts with host FBXW7; leading to FBXW7 autoubiquitination and subsequent degradation.</text>
</comment>
<dbReference type="PROSITE" id="PS50020">
    <property type="entry name" value="WW_DOMAIN_2"/>
    <property type="match status" value="1"/>
</dbReference>
<evidence type="ECO:0000256" key="11">
    <source>
        <dbReference type="RuleBase" id="RU363014"/>
    </source>
</evidence>
<dbReference type="PANTHER" id="PTHR10657:SF4">
    <property type="entry name" value="PEPTIDYL-PROLYL CIS-TRANS ISOMERASE-RELATED"/>
    <property type="match status" value="1"/>
</dbReference>
<evidence type="ECO:0000256" key="6">
    <source>
        <dbReference type="ARBA" id="ARBA00023200"/>
    </source>
</evidence>
<dbReference type="GO" id="GO:0005829">
    <property type="term" value="C:cytosol"/>
    <property type="evidence" value="ECO:0007669"/>
    <property type="project" value="TreeGrafter"/>
</dbReference>
<evidence type="ECO:0000256" key="9">
    <source>
        <dbReference type="ARBA" id="ARBA00066165"/>
    </source>
</evidence>
<dbReference type="GO" id="GO:0042025">
    <property type="term" value="C:host cell nucleus"/>
    <property type="evidence" value="ECO:0007669"/>
    <property type="project" value="UniProtKB-SubCell"/>
</dbReference>
<dbReference type="SUPFAM" id="SSF51045">
    <property type="entry name" value="WW domain"/>
    <property type="match status" value="1"/>
</dbReference>
<dbReference type="Proteomes" id="UP000241890">
    <property type="component" value="Unassembled WGS sequence"/>
</dbReference>
<dbReference type="GO" id="GO:0005634">
    <property type="term" value="C:nucleus"/>
    <property type="evidence" value="ECO:0007669"/>
    <property type="project" value="TreeGrafter"/>
</dbReference>
<evidence type="ECO:0000259" key="12">
    <source>
        <dbReference type="PROSITE" id="PS50020"/>
    </source>
</evidence>
<comment type="subcellular location">
    <subcellularLocation>
        <location evidence="3">Host cytoplasm</location>
    </subcellularLocation>
    <subcellularLocation>
        <location evidence="2">Host nucleus</location>
    </subcellularLocation>
</comment>
<feature type="domain" description="WW" evidence="12">
    <location>
        <begin position="6"/>
        <end position="41"/>
    </location>
</feature>
<dbReference type="PANTHER" id="PTHR10657">
    <property type="entry name" value="PEPTIDYL-PROLYL CIS-TRANS ISOMERASE"/>
    <property type="match status" value="1"/>
</dbReference>
<accession>A0A2R5FZ84</accession>
<dbReference type="SUPFAM" id="SSF54534">
    <property type="entry name" value="FKBP-like"/>
    <property type="match status" value="1"/>
</dbReference>
<name>A0A2R5FZ84_9STRA</name>
<keyword evidence="4" id="KW-1048">Host nucleus</keyword>
<dbReference type="InParanoid" id="A0A2R5FZ84"/>
<dbReference type="PROSITE" id="PS50198">
    <property type="entry name" value="PPIC_PPIASE_2"/>
    <property type="match status" value="1"/>
</dbReference>
<evidence type="ECO:0000256" key="2">
    <source>
        <dbReference type="ARBA" id="ARBA00004147"/>
    </source>
</evidence>
<evidence type="ECO:0000259" key="13">
    <source>
        <dbReference type="PROSITE" id="PS50198"/>
    </source>
</evidence>
<dbReference type="InterPro" id="IPR036020">
    <property type="entry name" value="WW_dom_sf"/>
</dbReference>
<keyword evidence="5 10" id="KW-0697">Rotamase</keyword>
<evidence type="ECO:0000256" key="10">
    <source>
        <dbReference type="PROSITE-ProRule" id="PRU00278"/>
    </source>
</evidence>
<dbReference type="InterPro" id="IPR046357">
    <property type="entry name" value="PPIase_dom_sf"/>
</dbReference>
<evidence type="ECO:0000256" key="5">
    <source>
        <dbReference type="ARBA" id="ARBA00023110"/>
    </source>
</evidence>
<dbReference type="Pfam" id="PF13616">
    <property type="entry name" value="Rotamase_3"/>
    <property type="match status" value="1"/>
</dbReference>
<keyword evidence="6" id="KW-1035">Host cytoplasm</keyword>
<dbReference type="GO" id="GO:0003755">
    <property type="term" value="F:peptidyl-prolyl cis-trans isomerase activity"/>
    <property type="evidence" value="ECO:0007669"/>
    <property type="project" value="UniProtKB-UniRule"/>
</dbReference>